<dbReference type="Proteomes" id="UP001142462">
    <property type="component" value="Unassembled WGS sequence"/>
</dbReference>
<keyword evidence="4" id="KW-1185">Reference proteome</keyword>
<evidence type="ECO:0000256" key="1">
    <source>
        <dbReference type="SAM" id="MobiDB-lite"/>
    </source>
</evidence>
<reference evidence="3" key="1">
    <citation type="journal article" date="2014" name="Int. J. Syst. Evol. Microbiol.">
        <title>Complete genome sequence of Corynebacterium casei LMG S-19264T (=DSM 44701T), isolated from a smear-ripened cheese.</title>
        <authorList>
            <consortium name="US DOE Joint Genome Institute (JGI-PGF)"/>
            <person name="Walter F."/>
            <person name="Albersmeier A."/>
            <person name="Kalinowski J."/>
            <person name="Ruckert C."/>
        </authorList>
    </citation>
    <scope>NUCLEOTIDE SEQUENCE</scope>
    <source>
        <strain evidence="3">VKM Ac-1020</strain>
    </source>
</reference>
<protein>
    <submittedName>
        <fullName evidence="3">Uncharacterized protein</fullName>
    </submittedName>
</protein>
<feature type="transmembrane region" description="Helical" evidence="2">
    <location>
        <begin position="123"/>
        <end position="144"/>
    </location>
</feature>
<keyword evidence="2" id="KW-0812">Transmembrane</keyword>
<evidence type="ECO:0000256" key="2">
    <source>
        <dbReference type="SAM" id="Phobius"/>
    </source>
</evidence>
<dbReference type="RefSeq" id="WP_271173801.1">
    <property type="nucleotide sequence ID" value="NZ_BSEJ01000010.1"/>
</dbReference>
<keyword evidence="2" id="KW-1133">Transmembrane helix</keyword>
<evidence type="ECO:0000313" key="4">
    <source>
        <dbReference type="Proteomes" id="UP001142462"/>
    </source>
</evidence>
<sequence length="187" mass="18560">MSADPQPPYPPAPGDHSPISPGGVTPGQQPSGAYLYPPTAPYQQPGDPRFAAMVEAPAPAPSAALGRVALLLALVALVGGTLVIGVCCFLVGVQAGRTDFAAATEFDWSLLTPVRDAVLTGEITAWVATALGVWALIQGIVAIAGRRGRGAGIAAVVIAAVAPVIVATSAAIGFSIGLAAGLDQAGF</sequence>
<dbReference type="EMBL" id="BSEJ01000010">
    <property type="protein sequence ID" value="GLJ62109.1"/>
    <property type="molecule type" value="Genomic_DNA"/>
</dbReference>
<comment type="caution">
    <text evidence="3">The sequence shown here is derived from an EMBL/GenBank/DDBJ whole genome shotgun (WGS) entry which is preliminary data.</text>
</comment>
<reference evidence="3" key="2">
    <citation type="submission" date="2023-01" db="EMBL/GenBank/DDBJ databases">
        <authorList>
            <person name="Sun Q."/>
            <person name="Evtushenko L."/>
        </authorList>
    </citation>
    <scope>NUCLEOTIDE SEQUENCE</scope>
    <source>
        <strain evidence="3">VKM Ac-1020</strain>
    </source>
</reference>
<proteinExistence type="predicted"/>
<name>A0A9W6LWS9_9MICO</name>
<feature type="transmembrane region" description="Helical" evidence="2">
    <location>
        <begin position="68"/>
        <end position="93"/>
    </location>
</feature>
<organism evidence="3 4">
    <name type="scientific">Microbacterium barkeri</name>
    <dbReference type="NCBI Taxonomy" id="33917"/>
    <lineage>
        <taxon>Bacteria</taxon>
        <taxon>Bacillati</taxon>
        <taxon>Actinomycetota</taxon>
        <taxon>Actinomycetes</taxon>
        <taxon>Micrococcales</taxon>
        <taxon>Microbacteriaceae</taxon>
        <taxon>Microbacterium</taxon>
    </lineage>
</organism>
<feature type="compositionally biased region" description="Pro residues" evidence="1">
    <location>
        <begin position="1"/>
        <end position="13"/>
    </location>
</feature>
<feature type="transmembrane region" description="Helical" evidence="2">
    <location>
        <begin position="151"/>
        <end position="180"/>
    </location>
</feature>
<accession>A0A9W6LWS9</accession>
<feature type="region of interest" description="Disordered" evidence="1">
    <location>
        <begin position="1"/>
        <end position="32"/>
    </location>
</feature>
<keyword evidence="2" id="KW-0472">Membrane</keyword>
<gene>
    <name evidence="3" type="ORF">GCM10017576_22390</name>
</gene>
<evidence type="ECO:0000313" key="3">
    <source>
        <dbReference type="EMBL" id="GLJ62109.1"/>
    </source>
</evidence>
<dbReference type="AlphaFoldDB" id="A0A9W6LWS9"/>